<evidence type="ECO:0000256" key="3">
    <source>
        <dbReference type="ARBA" id="ARBA00022777"/>
    </source>
</evidence>
<evidence type="ECO:0000256" key="1">
    <source>
        <dbReference type="ARBA" id="ARBA00022679"/>
    </source>
</evidence>
<protein>
    <submittedName>
        <fullName evidence="5">Uncharacterized protein</fullName>
    </submittedName>
</protein>
<gene>
    <name evidence="5" type="ORF">VL15_14310</name>
</gene>
<evidence type="ECO:0000313" key="5">
    <source>
        <dbReference type="EMBL" id="KML57611.1"/>
    </source>
</evidence>
<comment type="caution">
    <text evidence="5">The sequence shown here is derived from an EMBL/GenBank/DDBJ whole genome shotgun (WGS) entry which is preliminary data.</text>
</comment>
<dbReference type="SUPFAM" id="SSF53067">
    <property type="entry name" value="Actin-like ATPase domain"/>
    <property type="match status" value="1"/>
</dbReference>
<name>A0A0J5WZA5_BURCE</name>
<evidence type="ECO:0000256" key="2">
    <source>
        <dbReference type="ARBA" id="ARBA00022741"/>
    </source>
</evidence>
<dbReference type="InterPro" id="IPR000890">
    <property type="entry name" value="Aliphatic_acid_kin_short-chain"/>
</dbReference>
<dbReference type="InterPro" id="IPR043129">
    <property type="entry name" value="ATPase_NBD"/>
</dbReference>
<keyword evidence="4" id="KW-0067">ATP-binding</keyword>
<evidence type="ECO:0000313" key="6">
    <source>
        <dbReference type="Proteomes" id="UP000036338"/>
    </source>
</evidence>
<sequence length="120" mass="13120">MRTLARLVVNAGSSTMKFAVFAFPPHDDPAQRPPHEGDAGARTTLLGGRDMLVFTAGIGEHAAALRERIYSSLGWLGIDLDLFTCSESAADIRRAIGCRYARRRAKRSVRRIASPKPRAV</sequence>
<dbReference type="EMBL" id="LDWR01000022">
    <property type="protein sequence ID" value="KML57611.1"/>
    <property type="molecule type" value="Genomic_DNA"/>
</dbReference>
<dbReference type="Proteomes" id="UP000036338">
    <property type="component" value="Unassembled WGS sequence"/>
</dbReference>
<evidence type="ECO:0000256" key="4">
    <source>
        <dbReference type="ARBA" id="ARBA00022840"/>
    </source>
</evidence>
<keyword evidence="2" id="KW-0547">Nucleotide-binding</keyword>
<keyword evidence="3" id="KW-0418">Kinase</keyword>
<dbReference type="PANTHER" id="PTHR21060">
    <property type="entry name" value="ACETATE KINASE"/>
    <property type="match status" value="1"/>
</dbReference>
<proteinExistence type="predicted"/>
<dbReference type="PANTHER" id="PTHR21060:SF15">
    <property type="entry name" value="ACETATE KINASE-RELATED"/>
    <property type="match status" value="1"/>
</dbReference>
<organism evidence="5 6">
    <name type="scientific">Burkholderia cepacia</name>
    <name type="common">Pseudomonas cepacia</name>
    <dbReference type="NCBI Taxonomy" id="292"/>
    <lineage>
        <taxon>Bacteria</taxon>
        <taxon>Pseudomonadati</taxon>
        <taxon>Pseudomonadota</taxon>
        <taxon>Betaproteobacteria</taxon>
        <taxon>Burkholderiales</taxon>
        <taxon>Burkholderiaceae</taxon>
        <taxon>Burkholderia</taxon>
        <taxon>Burkholderia cepacia complex</taxon>
    </lineage>
</organism>
<dbReference type="GO" id="GO:0005524">
    <property type="term" value="F:ATP binding"/>
    <property type="evidence" value="ECO:0007669"/>
    <property type="project" value="UniProtKB-KW"/>
</dbReference>
<dbReference type="GO" id="GO:0008776">
    <property type="term" value="F:acetate kinase activity"/>
    <property type="evidence" value="ECO:0007669"/>
    <property type="project" value="TreeGrafter"/>
</dbReference>
<reference evidence="5 6" key="1">
    <citation type="submission" date="2015-05" db="EMBL/GenBank/DDBJ databases">
        <title>Draft genome of Burkholderia cepacia LK29.</title>
        <authorList>
            <person name="Chan X.Y."/>
        </authorList>
    </citation>
    <scope>NUCLEOTIDE SEQUENCE [LARGE SCALE GENOMIC DNA]</scope>
    <source>
        <strain evidence="5 6">LK29</strain>
    </source>
</reference>
<dbReference type="Pfam" id="PF00871">
    <property type="entry name" value="Acetate_kinase"/>
    <property type="match status" value="1"/>
</dbReference>
<dbReference type="AlphaFoldDB" id="A0A0J5WZA5"/>
<dbReference type="GO" id="GO:0006083">
    <property type="term" value="P:acetate metabolic process"/>
    <property type="evidence" value="ECO:0007669"/>
    <property type="project" value="TreeGrafter"/>
</dbReference>
<dbReference type="PATRIC" id="fig|292.27.peg.2766"/>
<dbReference type="Gene3D" id="3.30.420.40">
    <property type="match status" value="1"/>
</dbReference>
<keyword evidence="1" id="KW-0808">Transferase</keyword>
<accession>A0A0J5WZA5</accession>